<proteinExistence type="predicted"/>
<keyword evidence="1" id="KW-1133">Transmembrane helix</keyword>
<dbReference type="EMBL" id="BART01001087">
    <property type="protein sequence ID" value="GAG61974.1"/>
    <property type="molecule type" value="Genomic_DNA"/>
</dbReference>
<keyword evidence="1" id="KW-0472">Membrane</keyword>
<reference evidence="2" key="1">
    <citation type="journal article" date="2014" name="Front. Microbiol.">
        <title>High frequency of phylogenetically diverse reductive dehalogenase-homologous genes in deep subseafloor sedimentary metagenomes.</title>
        <authorList>
            <person name="Kawai M."/>
            <person name="Futagami T."/>
            <person name="Toyoda A."/>
            <person name="Takaki Y."/>
            <person name="Nishi S."/>
            <person name="Hori S."/>
            <person name="Arai W."/>
            <person name="Tsubouchi T."/>
            <person name="Morono Y."/>
            <person name="Uchiyama I."/>
            <person name="Ito T."/>
            <person name="Fujiyama A."/>
            <person name="Inagaki F."/>
            <person name="Takami H."/>
        </authorList>
    </citation>
    <scope>NUCLEOTIDE SEQUENCE</scope>
    <source>
        <strain evidence="2">Expedition CK06-06</strain>
    </source>
</reference>
<dbReference type="Gene3D" id="2.60.40.1190">
    <property type="match status" value="1"/>
</dbReference>
<name>X0YYV6_9ZZZZ</name>
<evidence type="ECO:0000313" key="2">
    <source>
        <dbReference type="EMBL" id="GAG61974.1"/>
    </source>
</evidence>
<keyword evidence="1" id="KW-0812">Transmembrane</keyword>
<sequence length="226" mass="25402">MKKHTTSIIIFIFIAQILVSSAFLVVKSYGTPIEYDVGFGTEPVIDGIVDGVTGEWASAEKLEIELFPDLANQSDGLSIELWVLQAEQNLYILARFDLNDHSSIEYDNEFLGILIADWDTDLNFTDAKIVQFSNMTTNNYSYLDYYINDAVYYEDVDSNGRCAAKLEGNQIVYEFSMPVKNKEGGIEDVELAYGVPFNFMIILGKTAVYPSGIIISNIFSIELQYP</sequence>
<comment type="caution">
    <text evidence="2">The sequence shown here is derived from an EMBL/GenBank/DDBJ whole genome shotgun (WGS) entry which is preliminary data.</text>
</comment>
<gene>
    <name evidence="2" type="ORF">S01H4_04148</name>
</gene>
<feature type="non-terminal residue" evidence="2">
    <location>
        <position position="226"/>
    </location>
</feature>
<organism evidence="2">
    <name type="scientific">marine sediment metagenome</name>
    <dbReference type="NCBI Taxonomy" id="412755"/>
    <lineage>
        <taxon>unclassified sequences</taxon>
        <taxon>metagenomes</taxon>
        <taxon>ecological metagenomes</taxon>
    </lineage>
</organism>
<evidence type="ECO:0008006" key="3">
    <source>
        <dbReference type="Google" id="ProtNLM"/>
    </source>
</evidence>
<feature type="transmembrane region" description="Helical" evidence="1">
    <location>
        <begin position="7"/>
        <end position="26"/>
    </location>
</feature>
<dbReference type="AlphaFoldDB" id="X0YYV6"/>
<accession>X0YYV6</accession>
<evidence type="ECO:0000256" key="1">
    <source>
        <dbReference type="SAM" id="Phobius"/>
    </source>
</evidence>
<dbReference type="SUPFAM" id="SSF49344">
    <property type="entry name" value="CBD9-like"/>
    <property type="match status" value="1"/>
</dbReference>
<protein>
    <recommendedName>
        <fullName evidence="3">Carbohydrate-binding domain-containing protein</fullName>
    </recommendedName>
</protein>